<evidence type="ECO:0000313" key="2">
    <source>
        <dbReference type="Proteomes" id="UP001341281"/>
    </source>
</evidence>
<dbReference type="EMBL" id="CP144749">
    <property type="protein sequence ID" value="WVZ77946.1"/>
    <property type="molecule type" value="Genomic_DNA"/>
</dbReference>
<reference evidence="1 2" key="1">
    <citation type="submission" date="2024-02" db="EMBL/GenBank/DDBJ databases">
        <title>High-quality chromosome-scale genome assembly of Pensacola bahiagrass (Paspalum notatum Flugge var. saurae).</title>
        <authorList>
            <person name="Vega J.M."/>
            <person name="Podio M."/>
            <person name="Orjuela J."/>
            <person name="Siena L.A."/>
            <person name="Pessino S.C."/>
            <person name="Combes M.C."/>
            <person name="Mariac C."/>
            <person name="Albertini E."/>
            <person name="Pupilli F."/>
            <person name="Ortiz J.P.A."/>
            <person name="Leblanc O."/>
        </authorList>
    </citation>
    <scope>NUCLEOTIDE SEQUENCE [LARGE SCALE GENOMIC DNA]</scope>
    <source>
        <strain evidence="1">R1</strain>
        <tissue evidence="1">Leaf</tissue>
    </source>
</reference>
<evidence type="ECO:0000313" key="1">
    <source>
        <dbReference type="EMBL" id="WVZ77946.1"/>
    </source>
</evidence>
<proteinExistence type="predicted"/>
<keyword evidence="2" id="KW-1185">Reference proteome</keyword>
<dbReference type="AlphaFoldDB" id="A0AAQ3WY87"/>
<gene>
    <name evidence="1" type="ORF">U9M48_025733</name>
</gene>
<organism evidence="1 2">
    <name type="scientific">Paspalum notatum var. saurae</name>
    <dbReference type="NCBI Taxonomy" id="547442"/>
    <lineage>
        <taxon>Eukaryota</taxon>
        <taxon>Viridiplantae</taxon>
        <taxon>Streptophyta</taxon>
        <taxon>Embryophyta</taxon>
        <taxon>Tracheophyta</taxon>
        <taxon>Spermatophyta</taxon>
        <taxon>Magnoliopsida</taxon>
        <taxon>Liliopsida</taxon>
        <taxon>Poales</taxon>
        <taxon>Poaceae</taxon>
        <taxon>PACMAD clade</taxon>
        <taxon>Panicoideae</taxon>
        <taxon>Andropogonodae</taxon>
        <taxon>Paspaleae</taxon>
        <taxon>Paspalinae</taxon>
        <taxon>Paspalum</taxon>
    </lineage>
</organism>
<dbReference type="Proteomes" id="UP001341281">
    <property type="component" value="Chromosome 05"/>
</dbReference>
<protein>
    <submittedName>
        <fullName evidence="1">Uncharacterized protein</fullName>
    </submittedName>
</protein>
<accession>A0AAQ3WY87</accession>
<name>A0AAQ3WY87_PASNO</name>
<sequence length="283" mass="30595">MPPSPPPVVSSASGPAPFLVWLASAGSSGASTAVEPDLVAFLDRRFRGFAAAVVSLSSAADTVAAAASLALLATKRHELLPHRRPPLPCGRPRNADEEEEEEDAQWVAAMAAIQRTATEASRERECTILGCPAAPALIYRAVGAKARKKKNLREREPPTTISLRGEGKALAWQLRRLAARVVAATAARPPPPTRQRRRTEPAGVLVLTNDWTKARTNFWRELKGGQEWRAGRSRGRLCASRWDDVASLASPVVDVEARGAVTFLNHVTENRRNVVPVPKHPQG</sequence>